<sequence length="231" mass="25379">MAQAYHLIRNIITLFLCGISLNNGFLSDPGMFKVENITKQRNHASNLSYMFFGGGASATSKRDQLKTELLEVLGPLKRGLVETEAQASAVAGLAEKLEKVNPTKNPLDSPLINGRWSLIYTTSGQILGRDRPDFLRAKGPIYQTIDVPNLAAKNEEKISPLPFISIQNQVTARLTPKSKSFVDVQFLEFGLGPVKIKAPESAKGALDTTYLDSNMRISRGDKGNLFILVKE</sequence>
<gene>
    <name evidence="5" type="ORF">FJAP1339_LOCUS1272</name>
</gene>
<reference evidence="5" key="1">
    <citation type="submission" date="2021-01" db="EMBL/GenBank/DDBJ databases">
        <authorList>
            <person name="Corre E."/>
            <person name="Pelletier E."/>
            <person name="Niang G."/>
            <person name="Scheremetjew M."/>
            <person name="Finn R."/>
            <person name="Kale V."/>
            <person name="Holt S."/>
            <person name="Cochrane G."/>
            <person name="Meng A."/>
            <person name="Brown T."/>
            <person name="Cohen L."/>
        </authorList>
    </citation>
    <scope>NUCLEOTIDE SEQUENCE</scope>
    <source>
        <strain evidence="5">CCMP1661</strain>
    </source>
</reference>
<protein>
    <recommendedName>
        <fullName evidence="4">Plastid lipid-associated protein/fibrillin conserved domain-containing protein</fullName>
    </recommendedName>
</protein>
<name>A0A7S2UVA5_9STRA</name>
<evidence type="ECO:0000259" key="4">
    <source>
        <dbReference type="Pfam" id="PF04755"/>
    </source>
</evidence>
<dbReference type="GO" id="GO:0009536">
    <property type="term" value="C:plastid"/>
    <property type="evidence" value="ECO:0007669"/>
    <property type="project" value="UniProtKB-SubCell"/>
</dbReference>
<dbReference type="PANTHER" id="PTHR31906">
    <property type="entry name" value="PLASTID-LIPID-ASSOCIATED PROTEIN 4, CHLOROPLASTIC-RELATED"/>
    <property type="match status" value="1"/>
</dbReference>
<keyword evidence="2" id="KW-0934">Plastid</keyword>
<accession>A0A7S2UVA5</accession>
<dbReference type="InterPro" id="IPR039633">
    <property type="entry name" value="PAP"/>
</dbReference>
<comment type="subcellular location">
    <subcellularLocation>
        <location evidence="1">Plastid</location>
    </subcellularLocation>
</comment>
<evidence type="ECO:0000256" key="1">
    <source>
        <dbReference type="ARBA" id="ARBA00004474"/>
    </source>
</evidence>
<dbReference type="AlphaFoldDB" id="A0A7S2UVA5"/>
<dbReference type="EMBL" id="HBHR01002877">
    <property type="protein sequence ID" value="CAD9858753.1"/>
    <property type="molecule type" value="Transcribed_RNA"/>
</dbReference>
<evidence type="ECO:0000313" key="5">
    <source>
        <dbReference type="EMBL" id="CAD9858753.1"/>
    </source>
</evidence>
<feature type="domain" description="Plastid lipid-associated protein/fibrillin conserved" evidence="4">
    <location>
        <begin position="64"/>
        <end position="228"/>
    </location>
</feature>
<organism evidence="5">
    <name type="scientific">Fibrocapsa japonica</name>
    <dbReference type="NCBI Taxonomy" id="94617"/>
    <lineage>
        <taxon>Eukaryota</taxon>
        <taxon>Sar</taxon>
        <taxon>Stramenopiles</taxon>
        <taxon>Ochrophyta</taxon>
        <taxon>Raphidophyceae</taxon>
        <taxon>Chattonellales</taxon>
        <taxon>Chattonellaceae</taxon>
        <taxon>Fibrocapsa</taxon>
    </lineage>
</organism>
<keyword evidence="3" id="KW-0732">Signal</keyword>
<evidence type="ECO:0000256" key="3">
    <source>
        <dbReference type="SAM" id="SignalP"/>
    </source>
</evidence>
<feature type="chain" id="PRO_5031179538" description="Plastid lipid-associated protein/fibrillin conserved domain-containing protein" evidence="3">
    <location>
        <begin position="25"/>
        <end position="231"/>
    </location>
</feature>
<dbReference type="Pfam" id="PF04755">
    <property type="entry name" value="PAP_fibrillin"/>
    <property type="match status" value="1"/>
</dbReference>
<proteinExistence type="predicted"/>
<evidence type="ECO:0000256" key="2">
    <source>
        <dbReference type="ARBA" id="ARBA00022640"/>
    </source>
</evidence>
<dbReference type="InterPro" id="IPR006843">
    <property type="entry name" value="PAP/fibrillin_dom"/>
</dbReference>
<feature type="signal peptide" evidence="3">
    <location>
        <begin position="1"/>
        <end position="24"/>
    </location>
</feature>